<accession>A0A843TRK9</accession>
<organism evidence="1 2">
    <name type="scientific">Colocasia esculenta</name>
    <name type="common">Wild taro</name>
    <name type="synonym">Arum esculentum</name>
    <dbReference type="NCBI Taxonomy" id="4460"/>
    <lineage>
        <taxon>Eukaryota</taxon>
        <taxon>Viridiplantae</taxon>
        <taxon>Streptophyta</taxon>
        <taxon>Embryophyta</taxon>
        <taxon>Tracheophyta</taxon>
        <taxon>Spermatophyta</taxon>
        <taxon>Magnoliopsida</taxon>
        <taxon>Liliopsida</taxon>
        <taxon>Araceae</taxon>
        <taxon>Aroideae</taxon>
        <taxon>Colocasieae</taxon>
        <taxon>Colocasia</taxon>
    </lineage>
</organism>
<dbReference type="AlphaFoldDB" id="A0A843TRK9"/>
<reference evidence="1" key="1">
    <citation type="submission" date="2017-07" db="EMBL/GenBank/DDBJ databases">
        <title>Taro Niue Genome Assembly and Annotation.</title>
        <authorList>
            <person name="Atibalentja N."/>
            <person name="Keating K."/>
            <person name="Fields C.J."/>
        </authorList>
    </citation>
    <scope>NUCLEOTIDE SEQUENCE</scope>
    <source>
        <strain evidence="1">Niue_2</strain>
        <tissue evidence="1">Leaf</tissue>
    </source>
</reference>
<dbReference type="OrthoDB" id="1936955at2759"/>
<dbReference type="Proteomes" id="UP000652761">
    <property type="component" value="Unassembled WGS sequence"/>
</dbReference>
<keyword evidence="2" id="KW-1185">Reference proteome</keyword>
<proteinExistence type="predicted"/>
<gene>
    <name evidence="1" type="ORF">Taro_007553</name>
</gene>
<dbReference type="EMBL" id="NMUH01000239">
    <property type="protein sequence ID" value="MQL75182.1"/>
    <property type="molecule type" value="Genomic_DNA"/>
</dbReference>
<evidence type="ECO:0000313" key="2">
    <source>
        <dbReference type="Proteomes" id="UP000652761"/>
    </source>
</evidence>
<protein>
    <submittedName>
        <fullName evidence="1">Uncharacterized protein</fullName>
    </submittedName>
</protein>
<comment type="caution">
    <text evidence="1">The sequence shown here is derived from an EMBL/GenBank/DDBJ whole genome shotgun (WGS) entry which is preliminary data.</text>
</comment>
<sequence>MLCSVGVVARAKQVLSEFFSVGSGGSVVSPEPWCARFWLLLRCLLDEVHCLIAPCPGRDSLSQEFVVGRLRWWLVPPCVASSNPGFDFSQAQFSGNCPDPGTFMGGIRSMYGVGPSAAVLHDKRD</sequence>
<evidence type="ECO:0000313" key="1">
    <source>
        <dbReference type="EMBL" id="MQL75182.1"/>
    </source>
</evidence>
<name>A0A843TRK9_COLES</name>